<evidence type="ECO:0000259" key="2">
    <source>
        <dbReference type="PROSITE" id="PS50994"/>
    </source>
</evidence>
<dbReference type="InterPro" id="IPR036397">
    <property type="entry name" value="RNaseH_sf"/>
</dbReference>
<dbReference type="Pfam" id="PF24626">
    <property type="entry name" value="SH3_Tf2-1"/>
    <property type="match status" value="1"/>
</dbReference>
<feature type="domain" description="Integrase catalytic" evidence="2">
    <location>
        <begin position="313"/>
        <end position="431"/>
    </location>
</feature>
<comment type="caution">
    <text evidence="3">The sequence shown here is derived from an EMBL/GenBank/DDBJ whole genome shotgun (WGS) entry which is preliminary data.</text>
</comment>
<accession>A0ABQ5C2M9</accession>
<dbReference type="InterPro" id="IPR012337">
    <property type="entry name" value="RNaseH-like_sf"/>
</dbReference>
<dbReference type="InterPro" id="IPR056924">
    <property type="entry name" value="SH3_Tf2-1"/>
</dbReference>
<proteinExistence type="predicted"/>
<reference evidence="3" key="2">
    <citation type="submission" date="2022-01" db="EMBL/GenBank/DDBJ databases">
        <authorList>
            <person name="Yamashiro T."/>
            <person name="Shiraishi A."/>
            <person name="Satake H."/>
            <person name="Nakayama K."/>
        </authorList>
    </citation>
    <scope>NUCLEOTIDE SEQUENCE</scope>
</reference>
<keyword evidence="4" id="KW-1185">Reference proteome</keyword>
<dbReference type="PANTHER" id="PTHR46148">
    <property type="entry name" value="CHROMO DOMAIN-CONTAINING PROTEIN"/>
    <property type="match status" value="1"/>
</dbReference>
<reference evidence="3" key="1">
    <citation type="journal article" date="2022" name="Int. J. Mol. Sci.">
        <title>Draft Genome of Tanacetum Coccineum: Genomic Comparison of Closely Related Tanacetum-Family Plants.</title>
        <authorList>
            <person name="Yamashiro T."/>
            <person name="Shiraishi A."/>
            <person name="Nakayama K."/>
            <person name="Satake H."/>
        </authorList>
    </citation>
    <scope>NUCLEOTIDE SEQUENCE</scope>
</reference>
<dbReference type="Gene3D" id="3.30.420.10">
    <property type="entry name" value="Ribonuclease H-like superfamily/Ribonuclease H"/>
    <property type="match status" value="1"/>
</dbReference>
<dbReference type="PANTHER" id="PTHR46148:SF59">
    <property type="entry name" value="NUCLEOTIDYLTRANSFERASE, RIBONUCLEASE H"/>
    <property type="match status" value="1"/>
</dbReference>
<dbReference type="SUPFAM" id="SSF53098">
    <property type="entry name" value="Ribonuclease H-like"/>
    <property type="match status" value="1"/>
</dbReference>
<sequence length="577" mass="65133">MMTARKRVRPLPTHLLAVRHSVDYSSSGYFSSDDSSSDSSSSSSSNTSSDSTVDALSNSASSRSSSDHSFPASPSGTRSSHRLCSLVLSVHRSSAISERSSHDSSFASRSHKRSRSPVASVPSPETATDLEDCSKDRFEPYEVGLGVDFEDESSEPSRSRGADLEIDVDVVRSDGIEIDPEIQAEINECFAYADALRYRGIDARVVVEAVDREESKMGMRGPVQVRVERVTHPVMPDDTPEPAQEGAVEVTYETLGDLVQRFHNHTEAIPVHRIQIIKEAQREQGRRIVWAESAVTVLTERVAELERDNRRLRGTVSVESQRVNRLQRGMAQTGQDTIWVIVDRLTKSTHFLPMREDDTLEKLTRQYMKEVVSRHGVPVSIISDRDGKFTSHFWKSLNKALGTRLDMSTAYHPKTDGQSERTIQTLKDMLRACVLDFGKGWDRHLPLSYADIRQKPLEFQVGDKVMLKVLPWKGVIRFGKRGKLNPRYIGPFKIIAKVETVAYRLELPKRLSRVHSTFHISKLKKCEPLAIPLDEIQVDDKPNFIEEPVEIMDREVQHLKQSVSNCQIRWNSKRVLS</sequence>
<keyword evidence="3" id="KW-0548">Nucleotidyltransferase</keyword>
<dbReference type="GO" id="GO:0003964">
    <property type="term" value="F:RNA-directed DNA polymerase activity"/>
    <property type="evidence" value="ECO:0007669"/>
    <property type="project" value="UniProtKB-KW"/>
</dbReference>
<gene>
    <name evidence="3" type="ORF">Tco_0878899</name>
</gene>
<dbReference type="EMBL" id="BQNB010013780">
    <property type="protein sequence ID" value="GJT20193.1"/>
    <property type="molecule type" value="Genomic_DNA"/>
</dbReference>
<organism evidence="3 4">
    <name type="scientific">Tanacetum coccineum</name>
    <dbReference type="NCBI Taxonomy" id="301880"/>
    <lineage>
        <taxon>Eukaryota</taxon>
        <taxon>Viridiplantae</taxon>
        <taxon>Streptophyta</taxon>
        <taxon>Embryophyta</taxon>
        <taxon>Tracheophyta</taxon>
        <taxon>Spermatophyta</taxon>
        <taxon>Magnoliopsida</taxon>
        <taxon>eudicotyledons</taxon>
        <taxon>Gunneridae</taxon>
        <taxon>Pentapetalae</taxon>
        <taxon>asterids</taxon>
        <taxon>campanulids</taxon>
        <taxon>Asterales</taxon>
        <taxon>Asteraceae</taxon>
        <taxon>Asteroideae</taxon>
        <taxon>Anthemideae</taxon>
        <taxon>Anthemidinae</taxon>
        <taxon>Tanacetum</taxon>
    </lineage>
</organism>
<dbReference type="Proteomes" id="UP001151760">
    <property type="component" value="Unassembled WGS sequence"/>
</dbReference>
<keyword evidence="3" id="KW-0808">Transferase</keyword>
<name>A0ABQ5C2M9_9ASTR</name>
<keyword evidence="3" id="KW-0695">RNA-directed DNA polymerase</keyword>
<dbReference type="PROSITE" id="PS50994">
    <property type="entry name" value="INTEGRASE"/>
    <property type="match status" value="1"/>
</dbReference>
<feature type="compositionally biased region" description="Low complexity" evidence="1">
    <location>
        <begin position="25"/>
        <end position="75"/>
    </location>
</feature>
<feature type="region of interest" description="Disordered" evidence="1">
    <location>
        <begin position="25"/>
        <end position="79"/>
    </location>
</feature>
<evidence type="ECO:0000313" key="3">
    <source>
        <dbReference type="EMBL" id="GJT20193.1"/>
    </source>
</evidence>
<protein>
    <submittedName>
        <fullName evidence="3">Reverse transcriptase domain-containing protein</fullName>
    </submittedName>
</protein>
<evidence type="ECO:0000313" key="4">
    <source>
        <dbReference type="Proteomes" id="UP001151760"/>
    </source>
</evidence>
<dbReference type="InterPro" id="IPR001584">
    <property type="entry name" value="Integrase_cat-core"/>
</dbReference>
<feature type="region of interest" description="Disordered" evidence="1">
    <location>
        <begin position="98"/>
        <end position="135"/>
    </location>
</feature>
<evidence type="ECO:0000256" key="1">
    <source>
        <dbReference type="SAM" id="MobiDB-lite"/>
    </source>
</evidence>